<keyword evidence="1" id="KW-0175">Coiled coil</keyword>
<accession>A0A1I7GMH6</accession>
<name>A0A1I7GMH6_9FLAO</name>
<feature type="coiled-coil region" evidence="1">
    <location>
        <begin position="56"/>
        <end position="105"/>
    </location>
</feature>
<evidence type="ECO:0000256" key="1">
    <source>
        <dbReference type="SAM" id="Coils"/>
    </source>
</evidence>
<dbReference type="AlphaFoldDB" id="A0A1I7GMH6"/>
<sequence length="374" mass="42670">MVKITTCMSMLVLMLSAQFLTAQTEKDSLKLEVETRKETANNYKQVTIDNLTKKKEAIILEEKEKLKTAVKEIQEKEDKGEITPVEAQNQKAEAAKLAAQNIENKTAIIDNSIALAERGEYYEVNTGPEYLGVTIGADSGEENKFLGVSIFTDKTENKELKYDKKTRTDLVIAFGLNNAIIEGEGIDGSPYEIGGSRFFEIGYMWSTRVLENSNYIRFRYGLSFQYNGLNPTDNKYFVDEGDETVLKEHSSNLKKAKLRMDNLIAPIFFEFGPSKKKVRDTYFRYSTVNQFKFGIGGYAGLNYSTRQKLKYKEDGNRQKDKFKNNYNTNNFVYGLAGYIGIDDMSIYVKYDLNPIFHNADVKQNNISLGVRWDL</sequence>
<feature type="signal peptide" evidence="2">
    <location>
        <begin position="1"/>
        <end position="22"/>
    </location>
</feature>
<dbReference type="Proteomes" id="UP000199138">
    <property type="component" value="Unassembled WGS sequence"/>
</dbReference>
<dbReference type="OrthoDB" id="1466811at2"/>
<dbReference type="RefSeq" id="WP_093024761.1">
    <property type="nucleotide sequence ID" value="NZ_FPBK01000005.1"/>
</dbReference>
<feature type="chain" id="PRO_5011722996" description="Outer membrane protein beta-barrel domain-containing protein" evidence="2">
    <location>
        <begin position="23"/>
        <end position="374"/>
    </location>
</feature>
<dbReference type="STRING" id="1224947.SAMN05216480_10590"/>
<keyword evidence="4" id="KW-1185">Reference proteome</keyword>
<gene>
    <name evidence="3" type="ORF">SAMN05216480_10590</name>
</gene>
<protein>
    <recommendedName>
        <fullName evidence="5">Outer membrane protein beta-barrel domain-containing protein</fullName>
    </recommendedName>
</protein>
<evidence type="ECO:0000313" key="3">
    <source>
        <dbReference type="EMBL" id="SFU49648.1"/>
    </source>
</evidence>
<dbReference type="EMBL" id="FPBK01000005">
    <property type="protein sequence ID" value="SFU49648.1"/>
    <property type="molecule type" value="Genomic_DNA"/>
</dbReference>
<evidence type="ECO:0000313" key="4">
    <source>
        <dbReference type="Proteomes" id="UP000199138"/>
    </source>
</evidence>
<organism evidence="3 4">
    <name type="scientific">Pustulibacterium marinum</name>
    <dbReference type="NCBI Taxonomy" id="1224947"/>
    <lineage>
        <taxon>Bacteria</taxon>
        <taxon>Pseudomonadati</taxon>
        <taxon>Bacteroidota</taxon>
        <taxon>Flavobacteriia</taxon>
        <taxon>Flavobacteriales</taxon>
        <taxon>Flavobacteriaceae</taxon>
        <taxon>Pustulibacterium</taxon>
    </lineage>
</organism>
<proteinExistence type="predicted"/>
<keyword evidence="2" id="KW-0732">Signal</keyword>
<evidence type="ECO:0000256" key="2">
    <source>
        <dbReference type="SAM" id="SignalP"/>
    </source>
</evidence>
<evidence type="ECO:0008006" key="5">
    <source>
        <dbReference type="Google" id="ProtNLM"/>
    </source>
</evidence>
<reference evidence="3 4" key="1">
    <citation type="submission" date="2016-10" db="EMBL/GenBank/DDBJ databases">
        <authorList>
            <person name="de Groot N.N."/>
        </authorList>
    </citation>
    <scope>NUCLEOTIDE SEQUENCE [LARGE SCALE GENOMIC DNA]</scope>
    <source>
        <strain evidence="3 4">CGMCC 1.12333</strain>
    </source>
</reference>